<proteinExistence type="predicted"/>
<reference evidence="2" key="1">
    <citation type="journal article" name="DNA Res.">
        <title>The physiological potential of anammox bacteria as revealed by their core genome structure.</title>
        <authorList>
            <person name="Okubo T."/>
            <person name="Toyoda A."/>
            <person name="Fukuhara K."/>
            <person name="Uchiyama I."/>
            <person name="Harigaya Y."/>
            <person name="Kuroiwa M."/>
            <person name="Suzuki T."/>
            <person name="Murakami Y."/>
            <person name="Suwa Y."/>
            <person name="Takami H."/>
        </authorList>
    </citation>
    <scope>NUCLEOTIDE SEQUENCE</scope>
    <source>
        <strain evidence="2">317325-2</strain>
    </source>
</reference>
<dbReference type="KEGG" id="npy:NPRO_05800"/>
<dbReference type="EMBL" id="AP021858">
    <property type="protein sequence ID" value="BBO22985.1"/>
    <property type="molecule type" value="Genomic_DNA"/>
</dbReference>
<gene>
    <name evidence="2" type="ORF">NPRO_05800</name>
</gene>
<name>A0A809REY6_9BACT</name>
<dbReference type="Proteomes" id="UP000662873">
    <property type="component" value="Chromosome"/>
</dbReference>
<protein>
    <submittedName>
        <fullName evidence="2">Uncharacterized protein</fullName>
    </submittedName>
</protein>
<evidence type="ECO:0000313" key="3">
    <source>
        <dbReference type="Proteomes" id="UP000662873"/>
    </source>
</evidence>
<feature type="region of interest" description="Disordered" evidence="1">
    <location>
        <begin position="199"/>
        <end position="223"/>
    </location>
</feature>
<sequence>MPLERLVSARADLEDNRARALRGLEDRLFRSYQRELDGLAAEQAQEWAEWVESVTLQADSDLRARFEQYGFANGPLLARVAFLTRFPLPDVAALPDPPIERVWARMRIEEARFKFDLMKRLEEGFLQDVERIEGWMEEQLDAKRLAQSVRLTEQTSLYQERARSKASVAFQSTAHDFESRLAESSVLPFPQLPTGTVRLESTNPSTVPRWGREPVTSQRDPREELDHDLSIWARLRGFRLVSNPREGRNATTEFLEWRKSRRLGP</sequence>
<dbReference type="AlphaFoldDB" id="A0A809REY6"/>
<organism evidence="2 3">
    <name type="scientific">Candidatus Nitrosymbiomonas proteolyticus</name>
    <dbReference type="NCBI Taxonomy" id="2608984"/>
    <lineage>
        <taxon>Bacteria</taxon>
        <taxon>Bacillati</taxon>
        <taxon>Armatimonadota</taxon>
        <taxon>Armatimonadota incertae sedis</taxon>
        <taxon>Candidatus Nitrosymbiomonas</taxon>
    </lineage>
</organism>
<evidence type="ECO:0000256" key="1">
    <source>
        <dbReference type="SAM" id="MobiDB-lite"/>
    </source>
</evidence>
<accession>A0A809REY6</accession>
<evidence type="ECO:0000313" key="2">
    <source>
        <dbReference type="EMBL" id="BBO22985.1"/>
    </source>
</evidence>